<gene>
    <name evidence="1" type="ORF">XAP6984_840003</name>
    <name evidence="2" type="ORF">XAP7430_800003</name>
</gene>
<dbReference type="Proteomes" id="UP000234166">
    <property type="component" value="Unassembled WGS sequence"/>
</dbReference>
<evidence type="ECO:0000313" key="3">
    <source>
        <dbReference type="Proteomes" id="UP000234166"/>
    </source>
</evidence>
<comment type="caution">
    <text evidence="2">The sequence shown here is derived from an EMBL/GenBank/DDBJ whole genome shotgun (WGS) entry which is preliminary data.</text>
</comment>
<reference evidence="3 4" key="1">
    <citation type="submission" date="2017-10" db="EMBL/GenBank/DDBJ databases">
        <authorList>
            <person name="Regsiter A."/>
            <person name="William W."/>
        </authorList>
    </citation>
    <scope>NUCLEOTIDE SEQUENCE [LARGE SCALE GENOMIC DNA]</scope>
    <source>
        <strain evidence="1 4">CFBP6984</strain>
        <strain evidence="2 3">CFBP7430</strain>
    </source>
</reference>
<dbReference type="EMBL" id="OCYS01000139">
    <property type="protein sequence ID" value="SON92665.1"/>
    <property type="molecule type" value="Genomic_DNA"/>
</dbReference>
<evidence type="ECO:0000313" key="1">
    <source>
        <dbReference type="EMBL" id="SON88237.1"/>
    </source>
</evidence>
<sequence length="108" mass="12123">MGRLTLSCSGIDLQLVWIAALPGSAVLAKKVEDPVGARLIWALLPEACQPTISGMRQIRHCKVACCADNNDQRKALSISHRLRGASTHQACRRRMHYVREPPQRRVRR</sequence>
<evidence type="ECO:0000313" key="2">
    <source>
        <dbReference type="EMBL" id="SON92665.1"/>
    </source>
</evidence>
<proteinExistence type="predicted"/>
<accession>A0AB38E6C0</accession>
<keyword evidence="4" id="KW-1185">Reference proteome</keyword>
<protein>
    <recommendedName>
        <fullName evidence="5">Transposase</fullName>
    </recommendedName>
</protein>
<dbReference type="AlphaFoldDB" id="A0AB38E6C0"/>
<dbReference type="Proteomes" id="UP000234181">
    <property type="component" value="Unassembled WGS sequence"/>
</dbReference>
<evidence type="ECO:0008006" key="5">
    <source>
        <dbReference type="Google" id="ProtNLM"/>
    </source>
</evidence>
<dbReference type="EMBL" id="OCYT01000144">
    <property type="protein sequence ID" value="SON88237.1"/>
    <property type="molecule type" value="Genomic_DNA"/>
</dbReference>
<evidence type="ECO:0000313" key="4">
    <source>
        <dbReference type="Proteomes" id="UP000234181"/>
    </source>
</evidence>
<name>A0AB38E6C0_XANCH</name>
<organism evidence="2 3">
    <name type="scientific">Xanthomonas campestris pv. phaseoli</name>
    <dbReference type="NCBI Taxonomy" id="317013"/>
    <lineage>
        <taxon>Bacteria</taxon>
        <taxon>Pseudomonadati</taxon>
        <taxon>Pseudomonadota</taxon>
        <taxon>Gammaproteobacteria</taxon>
        <taxon>Lysobacterales</taxon>
        <taxon>Lysobacteraceae</taxon>
        <taxon>Xanthomonas</taxon>
    </lineage>
</organism>